<dbReference type="OrthoDB" id="158360at2759"/>
<evidence type="ECO:0000256" key="7">
    <source>
        <dbReference type="ARBA" id="ARBA00022989"/>
    </source>
</evidence>
<keyword evidence="16" id="KW-1185">Reference proteome</keyword>
<dbReference type="GO" id="GO:0005484">
    <property type="term" value="F:SNAP receptor activity"/>
    <property type="evidence" value="ECO:0007669"/>
    <property type="project" value="InterPro"/>
</dbReference>
<gene>
    <name evidence="15" type="ORF">BABINDRAFT_9868</name>
</gene>
<evidence type="ECO:0000313" key="15">
    <source>
        <dbReference type="EMBL" id="ODQ77891.1"/>
    </source>
</evidence>
<evidence type="ECO:0000256" key="4">
    <source>
        <dbReference type="ARBA" id="ARBA00022692"/>
    </source>
</evidence>
<feature type="compositionally biased region" description="Polar residues" evidence="13">
    <location>
        <begin position="115"/>
        <end position="133"/>
    </location>
</feature>
<dbReference type="PANTHER" id="PTHR21230:SF1">
    <property type="entry name" value="GOLGI SNAP RECEPTOR COMPLEX MEMBER 2"/>
    <property type="match status" value="1"/>
</dbReference>
<evidence type="ECO:0000256" key="9">
    <source>
        <dbReference type="ARBA" id="ARBA00023136"/>
    </source>
</evidence>
<comment type="function">
    <text evidence="12">SNARE required for protein transport between the ER and the Golgi complex.</text>
</comment>
<evidence type="ECO:0000256" key="1">
    <source>
        <dbReference type="ARBA" id="ARBA00004163"/>
    </source>
</evidence>
<protein>
    <recommendedName>
        <fullName evidence="11 12">Protein transport protein BOS1</fullName>
    </recommendedName>
</protein>
<dbReference type="STRING" id="984486.A0A1E3QJL8"/>
<dbReference type="GeneID" id="30150885"/>
<dbReference type="InterPro" id="IPR027027">
    <property type="entry name" value="GOSR2/Membrin/Bos1"/>
</dbReference>
<dbReference type="PIRSF" id="PIRSF028865">
    <property type="entry name" value="Membrin-2"/>
    <property type="match status" value="1"/>
</dbReference>
<keyword evidence="3 12" id="KW-0813">Transport</keyword>
<dbReference type="GO" id="GO:0000149">
    <property type="term" value="F:SNARE binding"/>
    <property type="evidence" value="ECO:0007669"/>
    <property type="project" value="TreeGrafter"/>
</dbReference>
<feature type="transmembrane region" description="Helical" evidence="14">
    <location>
        <begin position="213"/>
        <end position="230"/>
    </location>
</feature>
<dbReference type="GO" id="GO:0031902">
    <property type="term" value="C:late endosome membrane"/>
    <property type="evidence" value="ECO:0007669"/>
    <property type="project" value="TreeGrafter"/>
</dbReference>
<keyword evidence="4 14" id="KW-0812">Transmembrane</keyword>
<evidence type="ECO:0000256" key="13">
    <source>
        <dbReference type="SAM" id="MobiDB-lite"/>
    </source>
</evidence>
<comment type="similarity">
    <text evidence="10 12">Belongs to the BOS1 family.</text>
</comment>
<comment type="subcellular location">
    <subcellularLocation>
        <location evidence="1">Endoplasmic reticulum membrane</location>
        <topology evidence="1">Single-pass type IV membrane protein</topology>
    </subcellularLocation>
    <subcellularLocation>
        <location evidence="2">Golgi apparatus membrane</location>
        <topology evidence="2">Single-pass type IV membrane protein</topology>
    </subcellularLocation>
</comment>
<evidence type="ECO:0000256" key="5">
    <source>
        <dbReference type="ARBA" id="ARBA00022892"/>
    </source>
</evidence>
<evidence type="ECO:0000313" key="16">
    <source>
        <dbReference type="Proteomes" id="UP000094336"/>
    </source>
</evidence>
<evidence type="ECO:0000256" key="3">
    <source>
        <dbReference type="ARBA" id="ARBA00022448"/>
    </source>
</evidence>
<dbReference type="GO" id="GO:0015031">
    <property type="term" value="P:protein transport"/>
    <property type="evidence" value="ECO:0007669"/>
    <property type="project" value="UniProtKB-KW"/>
</dbReference>
<name>A0A1E3QJL8_9ASCO</name>
<keyword evidence="6 12" id="KW-0653">Protein transport</keyword>
<keyword evidence="9 12" id="KW-0472">Membrane</keyword>
<keyword evidence="5" id="KW-0931">ER-Golgi transport</keyword>
<dbReference type="Proteomes" id="UP000094336">
    <property type="component" value="Unassembled WGS sequence"/>
</dbReference>
<dbReference type="PANTHER" id="PTHR21230">
    <property type="entry name" value="VESICLE TRANSPORT V-SNARE PROTEIN VTI1-RELATED"/>
    <property type="match status" value="1"/>
</dbReference>
<organism evidence="15 16">
    <name type="scientific">Babjeviella inositovora NRRL Y-12698</name>
    <dbReference type="NCBI Taxonomy" id="984486"/>
    <lineage>
        <taxon>Eukaryota</taxon>
        <taxon>Fungi</taxon>
        <taxon>Dikarya</taxon>
        <taxon>Ascomycota</taxon>
        <taxon>Saccharomycotina</taxon>
        <taxon>Pichiomycetes</taxon>
        <taxon>Serinales incertae sedis</taxon>
        <taxon>Babjeviella</taxon>
    </lineage>
</organism>
<dbReference type="EMBL" id="KV454438">
    <property type="protein sequence ID" value="ODQ77891.1"/>
    <property type="molecule type" value="Genomic_DNA"/>
</dbReference>
<dbReference type="GO" id="GO:0031201">
    <property type="term" value="C:SNARE complex"/>
    <property type="evidence" value="ECO:0007669"/>
    <property type="project" value="TreeGrafter"/>
</dbReference>
<dbReference type="GO" id="GO:0000139">
    <property type="term" value="C:Golgi membrane"/>
    <property type="evidence" value="ECO:0007669"/>
    <property type="project" value="UniProtKB-SubCell"/>
</dbReference>
<dbReference type="Pfam" id="PF12352">
    <property type="entry name" value="V-SNARE_C"/>
    <property type="match status" value="1"/>
</dbReference>
<dbReference type="GO" id="GO:0012507">
    <property type="term" value="C:ER to Golgi transport vesicle membrane"/>
    <property type="evidence" value="ECO:0007669"/>
    <property type="project" value="TreeGrafter"/>
</dbReference>
<dbReference type="GO" id="GO:0005789">
    <property type="term" value="C:endoplasmic reticulum membrane"/>
    <property type="evidence" value="ECO:0007669"/>
    <property type="project" value="UniProtKB-SubCell"/>
</dbReference>
<evidence type="ECO:0000256" key="8">
    <source>
        <dbReference type="ARBA" id="ARBA00023034"/>
    </source>
</evidence>
<evidence type="ECO:0000256" key="6">
    <source>
        <dbReference type="ARBA" id="ARBA00022927"/>
    </source>
</evidence>
<dbReference type="GO" id="GO:0006906">
    <property type="term" value="P:vesicle fusion"/>
    <property type="evidence" value="ECO:0007669"/>
    <property type="project" value="TreeGrafter"/>
</dbReference>
<dbReference type="GO" id="GO:0006888">
    <property type="term" value="P:endoplasmic reticulum to Golgi vesicle-mediated transport"/>
    <property type="evidence" value="ECO:0007669"/>
    <property type="project" value="TreeGrafter"/>
</dbReference>
<accession>A0A1E3QJL8</accession>
<evidence type="ECO:0000256" key="14">
    <source>
        <dbReference type="SAM" id="Phobius"/>
    </source>
</evidence>
<dbReference type="AlphaFoldDB" id="A0A1E3QJL8"/>
<keyword evidence="8" id="KW-0333">Golgi apparatus</keyword>
<evidence type="ECO:0000256" key="11">
    <source>
        <dbReference type="ARBA" id="ARBA00040957"/>
    </source>
</evidence>
<evidence type="ECO:0000256" key="10">
    <source>
        <dbReference type="ARBA" id="ARBA00037983"/>
    </source>
</evidence>
<evidence type="ECO:0000256" key="12">
    <source>
        <dbReference type="PIRNR" id="PIRNR028865"/>
    </source>
</evidence>
<evidence type="ECO:0000256" key="2">
    <source>
        <dbReference type="ARBA" id="ARBA00004409"/>
    </source>
</evidence>
<proteinExistence type="inferred from homology"/>
<feature type="compositionally biased region" description="Basic and acidic residues" evidence="13">
    <location>
        <begin position="95"/>
        <end position="112"/>
    </location>
</feature>
<sequence length="234" mass="27088">MSACTDMNVIYNSALKQTTTLRRDLTSFDENVATAPLSLQGQITSTLTALTRTVDEYADLVKQEVNSDKKAKAEGRLERFRTDIDQSRKEFQRLKNKRDETLQEANRSELLGRRTQATASDNPYSTSTPYQGQQQQFDMSYTDGLAKERDTISLGNQQLDFIIAQASESLDHLVEQNETLQKMQVTMHQTLETLGVSRQTIRYIEKKCWQDKWIFYIGALFTIVSFYYMIKWFK</sequence>
<reference evidence="16" key="1">
    <citation type="submission" date="2016-05" db="EMBL/GenBank/DDBJ databases">
        <title>Comparative genomics of biotechnologically important yeasts.</title>
        <authorList>
            <consortium name="DOE Joint Genome Institute"/>
            <person name="Riley R."/>
            <person name="Haridas S."/>
            <person name="Wolfe K.H."/>
            <person name="Lopes M.R."/>
            <person name="Hittinger C.T."/>
            <person name="Goker M."/>
            <person name="Salamov A."/>
            <person name="Wisecaver J."/>
            <person name="Long T.M."/>
            <person name="Aerts A.L."/>
            <person name="Barry K."/>
            <person name="Choi C."/>
            <person name="Clum A."/>
            <person name="Coughlan A.Y."/>
            <person name="Deshpande S."/>
            <person name="Douglass A.P."/>
            <person name="Hanson S.J."/>
            <person name="Klenk H.-P."/>
            <person name="Labutti K."/>
            <person name="Lapidus A."/>
            <person name="Lindquist E."/>
            <person name="Lipzen A."/>
            <person name="Meier-Kolthoff J.P."/>
            <person name="Ohm R.A."/>
            <person name="Otillar R.P."/>
            <person name="Pangilinan J."/>
            <person name="Peng Y."/>
            <person name="Rokas A."/>
            <person name="Rosa C.A."/>
            <person name="Scheuner C."/>
            <person name="Sibirny A.A."/>
            <person name="Slot J.C."/>
            <person name="Stielow J.B."/>
            <person name="Sun H."/>
            <person name="Kurtzman C.P."/>
            <person name="Blackwell M."/>
            <person name="Grigoriev I.V."/>
            <person name="Jeffries T.W."/>
        </authorList>
    </citation>
    <scope>NUCLEOTIDE SEQUENCE [LARGE SCALE GENOMIC DNA]</scope>
    <source>
        <strain evidence="16">NRRL Y-12698</strain>
    </source>
</reference>
<feature type="region of interest" description="Disordered" evidence="13">
    <location>
        <begin position="95"/>
        <end position="133"/>
    </location>
</feature>
<dbReference type="RefSeq" id="XP_018983219.1">
    <property type="nucleotide sequence ID" value="XM_019133032.1"/>
</dbReference>
<keyword evidence="7 14" id="KW-1133">Transmembrane helix</keyword>